<keyword evidence="2" id="KW-1185">Reference proteome</keyword>
<reference evidence="1 2" key="1">
    <citation type="journal article" date="2017" name="Environ. Microbiol.">
        <title>Decay of the glycolytic pathway and adaptation to intranuclear parasitism within Enterocytozoonidae microsporidia.</title>
        <authorList>
            <person name="Wiredu Boakye D."/>
            <person name="Jaroenlak P."/>
            <person name="Prachumwat A."/>
            <person name="Williams T.A."/>
            <person name="Bateman K.S."/>
            <person name="Itsathitphaisarn O."/>
            <person name="Sritunyalucksana K."/>
            <person name="Paszkiewicz K.H."/>
            <person name="Moore K.A."/>
            <person name="Stentiford G.D."/>
            <person name="Williams B.A."/>
        </authorList>
    </citation>
    <scope>NUCLEOTIDE SEQUENCE [LARGE SCALE GENOMIC DNA]</scope>
    <source>
        <strain evidence="1 2">TH1</strain>
    </source>
</reference>
<protein>
    <submittedName>
        <fullName evidence="1">Uncharacterized protein</fullName>
    </submittedName>
</protein>
<dbReference type="Proteomes" id="UP000192758">
    <property type="component" value="Unassembled WGS sequence"/>
</dbReference>
<accession>A0A1W0E555</accession>
<dbReference type="EMBL" id="MNPJ01000020">
    <property type="protein sequence ID" value="OQS54351.1"/>
    <property type="molecule type" value="Genomic_DNA"/>
</dbReference>
<dbReference type="AlphaFoldDB" id="A0A1W0E555"/>
<evidence type="ECO:0000313" key="2">
    <source>
        <dbReference type="Proteomes" id="UP000192758"/>
    </source>
</evidence>
<sequence>MLIFYLLSINTDFFRKIVKKIGCILKRKHTYDFCSSSKEDINKGKYIKKDNSKLFQAICNKKTSFFENEKDFSQNDENKPNNLFYESTKSLSSIEDNEVEQEKNHQTLPIVREWPYMVNKDILYHKIEYSTICYNVIETNFIQKNDLNLVGEKNITYIHNIETND</sequence>
<comment type="caution">
    <text evidence="1">The sequence shown here is derived from an EMBL/GenBank/DDBJ whole genome shotgun (WGS) entry which is preliminary data.</text>
</comment>
<organism evidence="1 2">
    <name type="scientific">Ecytonucleospora hepatopenaei</name>
    <dbReference type="NCBI Taxonomy" id="646526"/>
    <lineage>
        <taxon>Eukaryota</taxon>
        <taxon>Fungi</taxon>
        <taxon>Fungi incertae sedis</taxon>
        <taxon>Microsporidia</taxon>
        <taxon>Enterocytozoonidae</taxon>
        <taxon>Ecytonucleospora</taxon>
    </lineage>
</organism>
<evidence type="ECO:0000313" key="1">
    <source>
        <dbReference type="EMBL" id="OQS54351.1"/>
    </source>
</evidence>
<proteinExistence type="predicted"/>
<dbReference type="VEuPathDB" id="MicrosporidiaDB:EHP00_1421"/>
<name>A0A1W0E555_9MICR</name>
<gene>
    <name evidence="1" type="ORF">EHP00_1421</name>
</gene>